<gene>
    <name evidence="10" type="ORF">METZ01_LOCUS287268</name>
</gene>
<evidence type="ECO:0000313" key="10">
    <source>
        <dbReference type="EMBL" id="SVC34414.1"/>
    </source>
</evidence>
<dbReference type="GO" id="GO:0042773">
    <property type="term" value="P:ATP synthesis coupled electron transport"/>
    <property type="evidence" value="ECO:0007669"/>
    <property type="project" value="TreeGrafter"/>
</dbReference>
<comment type="subcellular location">
    <subcellularLocation>
        <location evidence="1">Membrane</location>
        <topology evidence="1">Multi-pass membrane protein</topology>
    </subcellularLocation>
</comment>
<dbReference type="PROSITE" id="PS50857">
    <property type="entry name" value="COX2_CUA"/>
    <property type="match status" value="1"/>
</dbReference>
<comment type="similarity">
    <text evidence="2">Belongs to the cytochrome c oxidase subunit 2 family.</text>
</comment>
<evidence type="ECO:0000256" key="2">
    <source>
        <dbReference type="ARBA" id="ARBA00007866"/>
    </source>
</evidence>
<dbReference type="EMBL" id="UINC01086184">
    <property type="protein sequence ID" value="SVC34414.1"/>
    <property type="molecule type" value="Genomic_DNA"/>
</dbReference>
<reference evidence="10" key="1">
    <citation type="submission" date="2018-05" db="EMBL/GenBank/DDBJ databases">
        <authorList>
            <person name="Lanie J.A."/>
            <person name="Ng W.-L."/>
            <person name="Kazmierczak K.M."/>
            <person name="Andrzejewski T.M."/>
            <person name="Davidsen T.M."/>
            <person name="Wayne K.J."/>
            <person name="Tettelin H."/>
            <person name="Glass J.I."/>
            <person name="Rusch D."/>
            <person name="Podicherti R."/>
            <person name="Tsui H.-C.T."/>
            <person name="Winkler M.E."/>
        </authorList>
    </citation>
    <scope>NUCLEOTIDE SEQUENCE</scope>
</reference>
<evidence type="ECO:0000256" key="5">
    <source>
        <dbReference type="ARBA" id="ARBA00022982"/>
    </source>
</evidence>
<dbReference type="SUPFAM" id="SSF49503">
    <property type="entry name" value="Cupredoxins"/>
    <property type="match status" value="1"/>
</dbReference>
<dbReference type="SUPFAM" id="SSF81464">
    <property type="entry name" value="Cytochrome c oxidase subunit II-like, transmembrane region"/>
    <property type="match status" value="1"/>
</dbReference>
<dbReference type="GO" id="GO:0016020">
    <property type="term" value="C:membrane"/>
    <property type="evidence" value="ECO:0007669"/>
    <property type="project" value="UniProtKB-SubCell"/>
</dbReference>
<accession>A0A382LBZ4</accession>
<dbReference type="InterPro" id="IPR002429">
    <property type="entry name" value="CcO_II-like_C"/>
</dbReference>
<evidence type="ECO:0000259" key="9">
    <source>
        <dbReference type="PROSITE" id="PS50857"/>
    </source>
</evidence>
<feature type="transmembrane region" description="Helical" evidence="8">
    <location>
        <begin position="5"/>
        <end position="25"/>
    </location>
</feature>
<evidence type="ECO:0000256" key="6">
    <source>
        <dbReference type="ARBA" id="ARBA00022989"/>
    </source>
</evidence>
<dbReference type="Gene3D" id="1.10.287.90">
    <property type="match status" value="1"/>
</dbReference>
<dbReference type="PANTHER" id="PTHR22888">
    <property type="entry name" value="CYTOCHROME C OXIDASE, SUBUNIT II"/>
    <property type="match status" value="1"/>
</dbReference>
<dbReference type="GO" id="GO:0004129">
    <property type="term" value="F:cytochrome-c oxidase activity"/>
    <property type="evidence" value="ECO:0007669"/>
    <property type="project" value="InterPro"/>
</dbReference>
<sequence length="215" mass="24713">MHPGIIFFLVIFGSVLFHIFTPWYWTDIASNWGSMDDTITLTFWVGGGVFVAVCLFMVYCVFKFSYKEDRKAEYKPEDKKLEKILTIATTLGVAALLAPGLIIWNQYISVPKNAIEIDVMAWQWGWQYRLPGEDGKLGTTQVINVNDNNPFGINLDDPYGKDDVMIQTDVINLENNKPVKILLRSVDVLHNWYVPQFRAKMDAVPGIVTYYWFEP</sequence>
<proteinExistence type="inferred from homology"/>
<feature type="domain" description="Cytochrome oxidase subunit II copper A binding" evidence="9">
    <location>
        <begin position="112"/>
        <end position="215"/>
    </location>
</feature>
<evidence type="ECO:0000256" key="8">
    <source>
        <dbReference type="SAM" id="Phobius"/>
    </source>
</evidence>
<keyword evidence="4 8" id="KW-0812">Transmembrane</keyword>
<keyword evidence="3" id="KW-0813">Transport</keyword>
<feature type="transmembrane region" description="Helical" evidence="8">
    <location>
        <begin position="41"/>
        <end position="62"/>
    </location>
</feature>
<dbReference type="Pfam" id="PF00116">
    <property type="entry name" value="COX2"/>
    <property type="match status" value="1"/>
</dbReference>
<protein>
    <recommendedName>
        <fullName evidence="9">Cytochrome oxidase subunit II copper A binding domain-containing protein</fullName>
    </recommendedName>
</protein>
<dbReference type="GO" id="GO:0005507">
    <property type="term" value="F:copper ion binding"/>
    <property type="evidence" value="ECO:0007669"/>
    <property type="project" value="InterPro"/>
</dbReference>
<dbReference type="PANTHER" id="PTHR22888:SF9">
    <property type="entry name" value="CYTOCHROME C OXIDASE SUBUNIT 2"/>
    <property type="match status" value="1"/>
</dbReference>
<keyword evidence="7 8" id="KW-0472">Membrane</keyword>
<dbReference type="InterPro" id="IPR045187">
    <property type="entry name" value="CcO_II"/>
</dbReference>
<evidence type="ECO:0000256" key="7">
    <source>
        <dbReference type="ARBA" id="ARBA00023136"/>
    </source>
</evidence>
<evidence type="ECO:0000256" key="1">
    <source>
        <dbReference type="ARBA" id="ARBA00004141"/>
    </source>
</evidence>
<dbReference type="InterPro" id="IPR008972">
    <property type="entry name" value="Cupredoxin"/>
</dbReference>
<organism evidence="10">
    <name type="scientific">marine metagenome</name>
    <dbReference type="NCBI Taxonomy" id="408172"/>
    <lineage>
        <taxon>unclassified sequences</taxon>
        <taxon>metagenomes</taxon>
        <taxon>ecological metagenomes</taxon>
    </lineage>
</organism>
<dbReference type="InterPro" id="IPR036257">
    <property type="entry name" value="Cyt_c_oxidase_su2_TM_sf"/>
</dbReference>
<keyword evidence="5" id="KW-0249">Electron transport</keyword>
<feature type="non-terminal residue" evidence="10">
    <location>
        <position position="215"/>
    </location>
</feature>
<dbReference type="AlphaFoldDB" id="A0A382LBZ4"/>
<dbReference type="Gene3D" id="2.60.40.420">
    <property type="entry name" value="Cupredoxins - blue copper proteins"/>
    <property type="match status" value="1"/>
</dbReference>
<feature type="transmembrane region" description="Helical" evidence="8">
    <location>
        <begin position="83"/>
        <end position="104"/>
    </location>
</feature>
<name>A0A382LBZ4_9ZZZZ</name>
<keyword evidence="6 8" id="KW-1133">Transmembrane helix</keyword>
<dbReference type="PRINTS" id="PR01166">
    <property type="entry name" value="CYCOXIDASEII"/>
</dbReference>
<evidence type="ECO:0000256" key="4">
    <source>
        <dbReference type="ARBA" id="ARBA00022692"/>
    </source>
</evidence>
<evidence type="ECO:0000256" key="3">
    <source>
        <dbReference type="ARBA" id="ARBA00022448"/>
    </source>
</evidence>